<sequence>MDRDVTEPAAPLQADSSSSSSTSVPAGQPNTSADPTPSRPPSPPVPRKGSSYTSDQAVTHSRLWKARGGRRRQVGPMSQRLQREGGGAWQVGPTRRWLKGEAREAPAGLGSTSRPTGRPRRGSGEARPPTAVTGGAGSGGDGRKAAAHGRSSDVASARGKLRKGGGEGGLTGDTAAGAEDEGGDDDPTRGGADEWWRHLEEGRRGVRDGESDRDDQNGWPETEGNG</sequence>
<dbReference type="EMBL" id="AP003333">
    <property type="protein sequence ID" value="BAB91842.1"/>
    <property type="molecule type" value="Genomic_DNA"/>
</dbReference>
<feature type="compositionally biased region" description="Basic residues" evidence="1">
    <location>
        <begin position="62"/>
        <end position="73"/>
    </location>
</feature>
<evidence type="ECO:0000313" key="2">
    <source>
        <dbReference type="EMBL" id="BAB91842.1"/>
    </source>
</evidence>
<gene>
    <name evidence="2" type="primary">B1103C09.38</name>
</gene>
<feature type="region of interest" description="Disordered" evidence="1">
    <location>
        <begin position="1"/>
        <end position="226"/>
    </location>
</feature>
<dbReference type="Proteomes" id="UP000817658">
    <property type="component" value="Chromosome 1"/>
</dbReference>
<organism evidence="2">
    <name type="scientific">Oryza sativa subsp. japonica</name>
    <name type="common">Rice</name>
    <dbReference type="NCBI Taxonomy" id="39947"/>
    <lineage>
        <taxon>Eukaryota</taxon>
        <taxon>Viridiplantae</taxon>
        <taxon>Streptophyta</taxon>
        <taxon>Embryophyta</taxon>
        <taxon>Tracheophyta</taxon>
        <taxon>Spermatophyta</taxon>
        <taxon>Magnoliopsida</taxon>
        <taxon>Liliopsida</taxon>
        <taxon>Poales</taxon>
        <taxon>Poaceae</taxon>
        <taxon>BOP clade</taxon>
        <taxon>Oryzoideae</taxon>
        <taxon>Oryzeae</taxon>
        <taxon>Oryzinae</taxon>
        <taxon>Oryza</taxon>
        <taxon>Oryza sativa</taxon>
    </lineage>
</organism>
<accession>Q8LQU8</accession>
<dbReference type="AlphaFoldDB" id="Q8LQU8"/>
<evidence type="ECO:0000256" key="1">
    <source>
        <dbReference type="SAM" id="MobiDB-lite"/>
    </source>
</evidence>
<feature type="compositionally biased region" description="Basic and acidic residues" evidence="1">
    <location>
        <begin position="186"/>
        <end position="216"/>
    </location>
</feature>
<protein>
    <submittedName>
        <fullName evidence="2">Epstein-Barr virus-like protein</fullName>
    </submittedName>
</protein>
<feature type="compositionally biased region" description="Pro residues" evidence="1">
    <location>
        <begin position="37"/>
        <end position="46"/>
    </location>
</feature>
<proteinExistence type="predicted"/>
<reference evidence="2" key="1">
    <citation type="journal article" date="2002" name="Nature">
        <title>The genome sequence and structure of rice chromosome 1.</title>
        <authorList>
            <person name="Sasaki T."/>
            <person name="Matsumoto T."/>
            <person name="Yamamoto K."/>
            <person name="Sakata K."/>
            <person name="Baba T."/>
            <person name="Katayose Y."/>
            <person name="Wu J."/>
            <person name="Niimura Y."/>
            <person name="Cheng Z."/>
            <person name="Nagamura Y."/>
            <person name="Antonio B.A."/>
            <person name="Kanamori H."/>
            <person name="Hosokawa S."/>
            <person name="Masukawa M."/>
            <person name="Arikawa K."/>
            <person name="Chiden Y."/>
            <person name="Hayashi M."/>
            <person name="Okamoto M."/>
            <person name="Ando T."/>
            <person name="Aoki H."/>
            <person name="Arita K."/>
            <person name="Hamada M."/>
            <person name="Harada C."/>
            <person name="Hijishita S."/>
            <person name="Honda M."/>
            <person name="Ichikawa Y."/>
            <person name="Idonuma A."/>
            <person name="Iijima M."/>
            <person name="Ikeda M."/>
            <person name="Ikeno M."/>
            <person name="Itoh S."/>
            <person name="Itoh T."/>
            <person name="Itoh Y."/>
            <person name="Itoh Y."/>
            <person name="Iwabuchi A."/>
            <person name="Kamiya K."/>
            <person name="Karasawa W."/>
            <person name="Katagiri S."/>
            <person name="Kikuta A."/>
            <person name="Kobayashi N."/>
            <person name="Kono I."/>
            <person name="Machita K."/>
            <person name="Maehara T."/>
            <person name="Mizuno H."/>
            <person name="Mizubayashi T."/>
            <person name="Mukai Y."/>
            <person name="Nagasaki H."/>
            <person name="Nakashima M."/>
            <person name="Nakama Y."/>
            <person name="Nakamichi Y."/>
            <person name="Nakamura M."/>
            <person name="Namiki N."/>
            <person name="Negishi M."/>
            <person name="Ohta I."/>
            <person name="Ono N."/>
            <person name="Saji S."/>
            <person name="Sakai K."/>
            <person name="Shibata M."/>
            <person name="Shimokawa T."/>
            <person name="Shomura A."/>
            <person name="Song J."/>
            <person name="Takazaki Y."/>
            <person name="Terasawa K."/>
            <person name="Tsuji K."/>
            <person name="Waki K."/>
            <person name="Yamagata H."/>
            <person name="Yamane H."/>
            <person name="Yoshiki S."/>
            <person name="Yoshihara R."/>
            <person name="Yukawa K."/>
            <person name="Zhong H."/>
            <person name="Iwama H."/>
            <person name="Endo T."/>
            <person name="Ito H."/>
            <person name="Hahn J.H."/>
            <person name="Kim H.I."/>
            <person name="Eun M.Y."/>
            <person name="Yano M."/>
            <person name="Jiang J."/>
            <person name="Gojobori T."/>
        </authorList>
    </citation>
    <scope>NUCLEOTIDE SEQUENCE [LARGE SCALE GENOMIC DNA]</scope>
</reference>
<name>Q8LQU8_ORYSJ</name>